<proteinExistence type="predicted"/>
<dbReference type="EMBL" id="WPIN01000003">
    <property type="protein sequence ID" value="MVM29954.1"/>
    <property type="molecule type" value="Genomic_DNA"/>
</dbReference>
<gene>
    <name evidence="7" type="ORF">GO755_07920</name>
</gene>
<feature type="region of interest" description="Disordered" evidence="4">
    <location>
        <begin position="56"/>
        <end position="86"/>
    </location>
</feature>
<protein>
    <submittedName>
        <fullName evidence="7">Acetylxylan esterase</fullName>
    </submittedName>
</protein>
<evidence type="ECO:0000256" key="5">
    <source>
        <dbReference type="SAM" id="SignalP"/>
    </source>
</evidence>
<feature type="chain" id="PRO_5029698555" evidence="5">
    <location>
        <begin position="21"/>
        <end position="464"/>
    </location>
</feature>
<keyword evidence="8" id="KW-1185">Reference proteome</keyword>
<dbReference type="Gene3D" id="3.40.50.1820">
    <property type="entry name" value="alpha/beta hydrolase"/>
    <property type="match status" value="1"/>
</dbReference>
<evidence type="ECO:0000256" key="4">
    <source>
        <dbReference type="SAM" id="MobiDB-lite"/>
    </source>
</evidence>
<dbReference type="AlphaFoldDB" id="A0A7K1S817"/>
<keyword evidence="1" id="KW-0719">Serine esterase</keyword>
<keyword evidence="3" id="KW-0378">Hydrolase</keyword>
<evidence type="ECO:0000313" key="7">
    <source>
        <dbReference type="EMBL" id="MVM29954.1"/>
    </source>
</evidence>
<dbReference type="GO" id="GO:0052689">
    <property type="term" value="F:carboxylic ester hydrolase activity"/>
    <property type="evidence" value="ECO:0007669"/>
    <property type="project" value="UniProtKB-KW"/>
</dbReference>
<evidence type="ECO:0000256" key="3">
    <source>
        <dbReference type="ARBA" id="ARBA00022801"/>
    </source>
</evidence>
<organism evidence="7 8">
    <name type="scientific">Spirosoma arboris</name>
    <dbReference type="NCBI Taxonomy" id="2682092"/>
    <lineage>
        <taxon>Bacteria</taxon>
        <taxon>Pseudomonadati</taxon>
        <taxon>Bacteroidota</taxon>
        <taxon>Cytophagia</taxon>
        <taxon>Cytophagales</taxon>
        <taxon>Cytophagaceae</taxon>
        <taxon>Spirosoma</taxon>
    </lineage>
</organism>
<dbReference type="InterPro" id="IPR029058">
    <property type="entry name" value="AB_hydrolase_fold"/>
</dbReference>
<dbReference type="RefSeq" id="WP_157584216.1">
    <property type="nucleotide sequence ID" value="NZ_WPIN01000003.1"/>
</dbReference>
<dbReference type="Pfam" id="PF22244">
    <property type="entry name" value="GCE_fung"/>
    <property type="match status" value="1"/>
</dbReference>
<reference evidence="7 8" key="1">
    <citation type="submission" date="2019-12" db="EMBL/GenBank/DDBJ databases">
        <title>Spirosoma sp. HMF4905 genome sequencing and assembly.</title>
        <authorList>
            <person name="Kang H."/>
            <person name="Cha I."/>
            <person name="Kim H."/>
            <person name="Joh K."/>
        </authorList>
    </citation>
    <scope>NUCLEOTIDE SEQUENCE [LARGE SCALE GENOMIC DNA]</scope>
    <source>
        <strain evidence="7 8">HMF4905</strain>
    </source>
</reference>
<feature type="signal peptide" evidence="5">
    <location>
        <begin position="1"/>
        <end position="20"/>
    </location>
</feature>
<name>A0A7K1S817_9BACT</name>
<evidence type="ECO:0000256" key="2">
    <source>
        <dbReference type="ARBA" id="ARBA00022729"/>
    </source>
</evidence>
<evidence type="ECO:0000256" key="1">
    <source>
        <dbReference type="ARBA" id="ARBA00022487"/>
    </source>
</evidence>
<evidence type="ECO:0000259" key="6">
    <source>
        <dbReference type="Pfam" id="PF22244"/>
    </source>
</evidence>
<dbReference type="InterPro" id="IPR054579">
    <property type="entry name" value="GCE-like_dom"/>
</dbReference>
<sequence length="464" mass="50874">MEKTGYFLIIYALMSLTAVAQEQDSTRRAFLAAQAIIQKESAADHAQMLEQLHITSLRPGPSGNPDAPNYANIDESQATPYTSLPDPLTLKNGKKVTTAKQWWNERRPEIVEDFDREIYGRVPKNIPKVTWKIISETREMNGDFPVITKNLVGHVDNSSYPSINVDIELILSTPANATSAVPVMMSYGFRFPPGFRMPASTTATSGTATQATKPEPTWQQQLLAKGWGYAILYPTSYQPDNGAGLTKGIIGLINKGQPRKPDDWGALRAWVWGASRAMDYFETDKAVNAKKVGIEGLSRYGKAAIVTMAYEPRIAIAFVGSSGEGGVKIHRRKFGEQVENIASSGGYHWMAGNFIKYAGPLTPNDLPVDAHELVALCAPRPVFISSGSPKVEGYWVDAKGMFLGGAYAGPVYKLLGKKDLGTMEFPPMETALVDGDIAFRQHSGGHTTGPNWPTFLKFADRYFN</sequence>
<evidence type="ECO:0000313" key="8">
    <source>
        <dbReference type="Proteomes" id="UP000436006"/>
    </source>
</evidence>
<feature type="domain" description="4-O-methyl-glucuronoyl methylesterase-like" evidence="6">
    <location>
        <begin position="263"/>
        <end position="416"/>
    </location>
</feature>
<dbReference type="Proteomes" id="UP000436006">
    <property type="component" value="Unassembled WGS sequence"/>
</dbReference>
<accession>A0A7K1S817</accession>
<comment type="caution">
    <text evidence="7">The sequence shown here is derived from an EMBL/GenBank/DDBJ whole genome shotgun (WGS) entry which is preliminary data.</text>
</comment>
<keyword evidence="2 5" id="KW-0732">Signal</keyword>